<accession>A0AAN9S4B7</accession>
<dbReference type="Gene3D" id="3.80.10.10">
    <property type="entry name" value="Ribonuclease Inhibitor"/>
    <property type="match status" value="2"/>
</dbReference>
<dbReference type="EMBL" id="JAYMYS010000006">
    <property type="protein sequence ID" value="KAK7389359.1"/>
    <property type="molecule type" value="Genomic_DNA"/>
</dbReference>
<dbReference type="AlphaFoldDB" id="A0AAN9S4B7"/>
<evidence type="ECO:0000313" key="2">
    <source>
        <dbReference type="EMBL" id="KAK7389359.1"/>
    </source>
</evidence>
<dbReference type="Proteomes" id="UP001386955">
    <property type="component" value="Unassembled WGS sequence"/>
</dbReference>
<organism evidence="2 3">
    <name type="scientific">Psophocarpus tetragonolobus</name>
    <name type="common">Winged bean</name>
    <name type="synonym">Dolichos tetragonolobus</name>
    <dbReference type="NCBI Taxonomy" id="3891"/>
    <lineage>
        <taxon>Eukaryota</taxon>
        <taxon>Viridiplantae</taxon>
        <taxon>Streptophyta</taxon>
        <taxon>Embryophyta</taxon>
        <taxon>Tracheophyta</taxon>
        <taxon>Spermatophyta</taxon>
        <taxon>Magnoliopsida</taxon>
        <taxon>eudicotyledons</taxon>
        <taxon>Gunneridae</taxon>
        <taxon>Pentapetalae</taxon>
        <taxon>rosids</taxon>
        <taxon>fabids</taxon>
        <taxon>Fabales</taxon>
        <taxon>Fabaceae</taxon>
        <taxon>Papilionoideae</taxon>
        <taxon>50 kb inversion clade</taxon>
        <taxon>NPAAA clade</taxon>
        <taxon>indigoferoid/millettioid clade</taxon>
        <taxon>Phaseoleae</taxon>
        <taxon>Psophocarpus</taxon>
    </lineage>
</organism>
<dbReference type="InterPro" id="IPR050905">
    <property type="entry name" value="Plant_NBS-LRR"/>
</dbReference>
<sequence length="1024" mass="115696">MDEISLVCDRSKLEILIAYMDEDIIYSENVLNSFFKNMIRLQVLYLSRKTWTSRHWKGNISLSLSHSVKSLINIRSLIVEGFDLGDISILGYLEGLETLDLIECSMNELPCEIEKLKKLKLLLLKKCYIERNNPFKVIENCSSLEELHFICNMMSTIRQQNVNLFKFKRFRIELFQVRHRSLMNSLCLENGDEIFPEATLKHLAQAAECLHIREGGWRNLIPTIVLPKDEGTLNVVNLNLKSMPQLECLVDNKHIDSRMKDVFSKLVEIELGEMENLRELCSGSFPVQLFQSLETLLISNCTHLQGILFKSKLSLCNLKSLILRSCPMLTSLFHLSNSQSLILLENLEICSCAELKYIFDFGGDNDKRSIGLKFLNLKFLYIGSCPKLDFILPVVAAQDVPKLECIKIDNCAELKYIFYPYQCEHDEQDLPQELKDTIFAMLKEVVLQDLPKFVDIFPKCDKSMCSSKERPCSKEESKTIPESFPIKCNVFAWCLKYRPKLRNTRTSLNSCDHLQDYSLPLVHDSQVNDMIGREMIAWLVNVDFKIFGLEECNNLKCVFPVFTSIILPKLEILIVGKASMLEEVFKCGSDKKVEIPNLKVAAFVELPSLCKDIDDFHAVKDRLVLNCPKLSLTSTLTPERMEEIIDGIEGTDQASVCTRETLNYVCENYVERSQNQDSSEKLMEEFPIENVWSEWPTSEGKDKGEKAINSTSDVNIEHAITKDVANGDFRDSFNSSITPSETSSPGFEEINLPIKELLQGSLHNHYEDDHDISNENLSANATEEFLVETKVQEISGRELISSQEGSEGQIAIPSFSMVNTELATTKNVGHGGFQETYNYGVTHSNTNASGSNVSNKHTKGALQSLLNDISESSKAQEIISQNSTAEASKDFPNETNQSIHANIADYNQPENGIQSNKFILAETKTKKTLVSEQENVENYRVLEKPLIAISPTDSELMRRLTCQIPSYAPLYKAHSSEIKRSVEEGSKSADGKTPAIPIVSESDNSLISPLVTSKSKIDQEASLC</sequence>
<dbReference type="PANTHER" id="PTHR33463:SF105">
    <property type="entry name" value="AND NB-ARC DOMAIN DISEASE RESISTANCE PROTEIN, PUTATIVE-RELATED"/>
    <property type="match status" value="1"/>
</dbReference>
<evidence type="ECO:0000256" key="1">
    <source>
        <dbReference type="ARBA" id="ARBA00022821"/>
    </source>
</evidence>
<gene>
    <name evidence="2" type="ORF">VNO78_24307</name>
</gene>
<dbReference type="InterPro" id="IPR032675">
    <property type="entry name" value="LRR_dom_sf"/>
</dbReference>
<protein>
    <submittedName>
        <fullName evidence="2">Uncharacterized protein</fullName>
    </submittedName>
</protein>
<keyword evidence="3" id="KW-1185">Reference proteome</keyword>
<name>A0AAN9S4B7_PSOTE</name>
<evidence type="ECO:0000313" key="3">
    <source>
        <dbReference type="Proteomes" id="UP001386955"/>
    </source>
</evidence>
<comment type="caution">
    <text evidence="2">The sequence shown here is derived from an EMBL/GenBank/DDBJ whole genome shotgun (WGS) entry which is preliminary data.</text>
</comment>
<proteinExistence type="predicted"/>
<dbReference type="SUPFAM" id="SSF52047">
    <property type="entry name" value="RNI-like"/>
    <property type="match status" value="1"/>
</dbReference>
<reference evidence="2 3" key="1">
    <citation type="submission" date="2024-01" db="EMBL/GenBank/DDBJ databases">
        <title>The genomes of 5 underutilized Papilionoideae crops provide insights into root nodulation and disease resistanc.</title>
        <authorList>
            <person name="Jiang F."/>
        </authorList>
    </citation>
    <scope>NUCLEOTIDE SEQUENCE [LARGE SCALE GENOMIC DNA]</scope>
    <source>
        <strain evidence="2">DUOXIRENSHENG_FW03</strain>
        <tissue evidence="2">Leaves</tissue>
    </source>
</reference>
<dbReference type="PANTHER" id="PTHR33463">
    <property type="entry name" value="NB-ARC DOMAIN-CONTAINING PROTEIN-RELATED"/>
    <property type="match status" value="1"/>
</dbReference>
<keyword evidence="1" id="KW-0611">Plant defense</keyword>